<comment type="caution">
    <text evidence="2">The sequence shown here is derived from an EMBL/GenBank/DDBJ whole genome shotgun (WGS) entry which is preliminary data.</text>
</comment>
<evidence type="ECO:0000313" key="2">
    <source>
        <dbReference type="EMBL" id="MDO6414873.1"/>
    </source>
</evidence>
<evidence type="ECO:0000313" key="3">
    <source>
        <dbReference type="Proteomes" id="UP001169764"/>
    </source>
</evidence>
<protein>
    <submittedName>
        <fullName evidence="2">Uncharacterized protein</fullName>
    </submittedName>
</protein>
<feature type="region of interest" description="Disordered" evidence="1">
    <location>
        <begin position="1"/>
        <end position="61"/>
    </location>
</feature>
<reference evidence="2" key="1">
    <citation type="submission" date="2023-07" db="EMBL/GenBank/DDBJ databases">
        <authorList>
            <person name="Kim M."/>
        </authorList>
    </citation>
    <scope>NUCLEOTIDE SEQUENCE</scope>
    <source>
        <strain evidence="2">BIUV-7</strain>
    </source>
</reference>
<gene>
    <name evidence="2" type="ORF">Q4F19_10820</name>
</gene>
<dbReference type="RefSeq" id="WP_303542428.1">
    <property type="nucleotide sequence ID" value="NZ_JAUOTP010000004.1"/>
</dbReference>
<dbReference type="EMBL" id="JAUOTP010000004">
    <property type="protein sequence ID" value="MDO6414873.1"/>
    <property type="molecule type" value="Genomic_DNA"/>
</dbReference>
<sequence>MNPIAQPIEGSHPPKEDVPATPATSANAGEGKGEPEGGPELSEEEEARAGAIVRAETTSSG</sequence>
<proteinExistence type="predicted"/>
<keyword evidence="3" id="KW-1185">Reference proteome</keyword>
<evidence type="ECO:0000256" key="1">
    <source>
        <dbReference type="SAM" id="MobiDB-lite"/>
    </source>
</evidence>
<organism evidence="2 3">
    <name type="scientific">Sphingomonas natans</name>
    <dbReference type="NCBI Taxonomy" id="3063330"/>
    <lineage>
        <taxon>Bacteria</taxon>
        <taxon>Pseudomonadati</taxon>
        <taxon>Pseudomonadota</taxon>
        <taxon>Alphaproteobacteria</taxon>
        <taxon>Sphingomonadales</taxon>
        <taxon>Sphingomonadaceae</taxon>
        <taxon>Sphingomonas</taxon>
    </lineage>
</organism>
<accession>A0ABT8Y962</accession>
<name>A0ABT8Y962_9SPHN</name>
<dbReference type="Proteomes" id="UP001169764">
    <property type="component" value="Unassembled WGS sequence"/>
</dbReference>